<evidence type="ECO:0000256" key="9">
    <source>
        <dbReference type="ARBA" id="ARBA00023157"/>
    </source>
</evidence>
<comment type="caution">
    <text evidence="16">The sequence shown here is derived from an EMBL/GenBank/DDBJ whole genome shotgun (WGS) entry which is preliminary data.</text>
</comment>
<comment type="subcellular location">
    <subcellularLocation>
        <location evidence="3">Endoplasmic reticulum lumen</location>
    </subcellularLocation>
</comment>
<dbReference type="InterPro" id="IPR036249">
    <property type="entry name" value="Thioredoxin-like_sf"/>
</dbReference>
<keyword evidence="11" id="KW-0676">Redox-active center</keyword>
<feature type="chain" id="PRO_5045011637" description="Protein disulfide-isomerase" evidence="14">
    <location>
        <begin position="19"/>
        <end position="540"/>
    </location>
</feature>
<dbReference type="InterPro" id="IPR013766">
    <property type="entry name" value="Thioredoxin_domain"/>
</dbReference>
<keyword evidence="9" id="KW-1015">Disulfide bond</keyword>
<evidence type="ECO:0000256" key="8">
    <source>
        <dbReference type="ARBA" id="ARBA00022824"/>
    </source>
</evidence>
<feature type="signal peptide" evidence="14">
    <location>
        <begin position="1"/>
        <end position="18"/>
    </location>
</feature>
<dbReference type="GO" id="GO:0003756">
    <property type="term" value="F:protein disulfide isomerase activity"/>
    <property type="evidence" value="ECO:0007669"/>
    <property type="project" value="UniProtKB-EC"/>
</dbReference>
<dbReference type="CDD" id="cd02995">
    <property type="entry name" value="PDI_a_PDI_a'_C"/>
    <property type="match status" value="1"/>
</dbReference>
<feature type="domain" description="Thioredoxin" evidence="15">
    <location>
        <begin position="332"/>
        <end position="463"/>
    </location>
</feature>
<sequence>MRTFKSLAALALASSALASDVHDLKTDSFKDFVSSNSLALVEFFAPWCGHCKALAPEYEEAATQLKEKNVALAKVDCTVEADLCREYGVEGYPTVKVFRGLDNIKPYQGARKAPQIVSYMTKQQLPAVSLLTKDTLEEFKTTDKVVLVAYIASDDKASNQTYSSLAENARDEYIFGATNDAALAKAEGVTQPAVVLYKDFDEGKSTFSDEFTEDALKTFAKTASTPLVGEVGPETYQGYMASGLPLAYIFSESAEERAELAKTLKSVAEKYKGKINFATIDAKSFGAHAGNLNLPTDKWPSFAIQDTLTDEKYPFDGHKLTEKKIGAFVKDYADGKLEPSVKSEPVPDKNDGPVTVLVATEFKKLVIDQADKDVLVEFYAPWCGHCKALAPTYEKLGELYQAKDFASKVVIAKVDATANDVPEKVQGFPTIKLYPANNKDSPVDYSGSRTLEDLANFIKDNGSHKVDGLAAAASKEDAKDSDDDTVMTDIPDTMAKAAPAATESAKGAGQKVMEAAQDAAEIVETFVSDNDVPQDHHDEL</sequence>
<reference evidence="16 17" key="1">
    <citation type="submission" date="2023-08" db="EMBL/GenBank/DDBJ databases">
        <title>Black Yeasts Isolated from many extreme environments.</title>
        <authorList>
            <person name="Coleine C."/>
            <person name="Stajich J.E."/>
            <person name="Selbmann L."/>
        </authorList>
    </citation>
    <scope>NUCLEOTIDE SEQUENCE [LARGE SCALE GENOMIC DNA]</scope>
    <source>
        <strain evidence="16 17">CCFEE 5885</strain>
    </source>
</reference>
<dbReference type="NCBIfam" id="TIGR01126">
    <property type="entry name" value="pdi_dom"/>
    <property type="match status" value="2"/>
</dbReference>
<organism evidence="16 17">
    <name type="scientific">Lithohypha guttulata</name>
    <dbReference type="NCBI Taxonomy" id="1690604"/>
    <lineage>
        <taxon>Eukaryota</taxon>
        <taxon>Fungi</taxon>
        <taxon>Dikarya</taxon>
        <taxon>Ascomycota</taxon>
        <taxon>Pezizomycotina</taxon>
        <taxon>Eurotiomycetes</taxon>
        <taxon>Chaetothyriomycetidae</taxon>
        <taxon>Chaetothyriales</taxon>
        <taxon>Trichomeriaceae</taxon>
        <taxon>Lithohypha</taxon>
    </lineage>
</organism>
<keyword evidence="7" id="KW-0677">Repeat</keyword>
<evidence type="ECO:0000256" key="14">
    <source>
        <dbReference type="RuleBase" id="RU361130"/>
    </source>
</evidence>
<dbReference type="InterPro" id="IPR005792">
    <property type="entry name" value="Prot_disulphide_isomerase"/>
</dbReference>
<dbReference type="NCBIfam" id="TIGR01130">
    <property type="entry name" value="ER_PDI_fam"/>
    <property type="match status" value="1"/>
</dbReference>
<protein>
    <recommendedName>
        <fullName evidence="12 14">Protein disulfide-isomerase</fullName>
        <ecNumber evidence="5 14">5.3.4.1</ecNumber>
    </recommendedName>
</protein>
<evidence type="ECO:0000256" key="3">
    <source>
        <dbReference type="ARBA" id="ARBA00004319"/>
    </source>
</evidence>
<evidence type="ECO:0000256" key="11">
    <source>
        <dbReference type="ARBA" id="ARBA00023284"/>
    </source>
</evidence>
<evidence type="ECO:0000313" key="17">
    <source>
        <dbReference type="Proteomes" id="UP001345013"/>
    </source>
</evidence>
<dbReference type="EC" id="5.3.4.1" evidence="5 14"/>
<feature type="domain" description="Thioredoxin" evidence="15">
    <location>
        <begin position="7"/>
        <end position="125"/>
    </location>
</feature>
<dbReference type="PROSITE" id="PS51352">
    <property type="entry name" value="THIOREDOXIN_2"/>
    <property type="match status" value="2"/>
</dbReference>
<name>A0ABR0KI88_9EURO</name>
<dbReference type="PANTHER" id="PTHR18929:SF132">
    <property type="entry name" value="PROTEIN DISULFIDE-ISOMERASE A3"/>
    <property type="match status" value="1"/>
</dbReference>
<keyword evidence="17" id="KW-1185">Reference proteome</keyword>
<keyword evidence="8" id="KW-0256">Endoplasmic reticulum</keyword>
<proteinExistence type="inferred from homology"/>
<evidence type="ECO:0000256" key="2">
    <source>
        <dbReference type="ARBA" id="ARBA00002692"/>
    </source>
</evidence>
<evidence type="ECO:0000256" key="4">
    <source>
        <dbReference type="ARBA" id="ARBA00006347"/>
    </source>
</evidence>
<dbReference type="Pfam" id="PF00085">
    <property type="entry name" value="Thioredoxin"/>
    <property type="match status" value="2"/>
</dbReference>
<evidence type="ECO:0000256" key="13">
    <source>
        <dbReference type="RuleBase" id="RU004208"/>
    </source>
</evidence>
<dbReference type="PROSITE" id="PS00194">
    <property type="entry name" value="THIOREDOXIN_1"/>
    <property type="match status" value="2"/>
</dbReference>
<dbReference type="Proteomes" id="UP001345013">
    <property type="component" value="Unassembled WGS sequence"/>
</dbReference>
<evidence type="ECO:0000256" key="7">
    <source>
        <dbReference type="ARBA" id="ARBA00022737"/>
    </source>
</evidence>
<evidence type="ECO:0000313" key="16">
    <source>
        <dbReference type="EMBL" id="KAK5097315.1"/>
    </source>
</evidence>
<evidence type="ECO:0000256" key="1">
    <source>
        <dbReference type="ARBA" id="ARBA00001182"/>
    </source>
</evidence>
<comment type="function">
    <text evidence="2">Participates in the folding of proteins containing disulfide bonds, may be involved in glycosylation, prolyl hydroxylation and triglyceride transfer.</text>
</comment>
<dbReference type="Pfam" id="PF13848">
    <property type="entry name" value="Thioredoxin_6"/>
    <property type="match status" value="1"/>
</dbReference>
<dbReference type="SUPFAM" id="SSF52833">
    <property type="entry name" value="Thioredoxin-like"/>
    <property type="match status" value="4"/>
</dbReference>
<dbReference type="InterPro" id="IPR005788">
    <property type="entry name" value="PDI_thioredoxin-like_dom"/>
</dbReference>
<dbReference type="PANTHER" id="PTHR18929">
    <property type="entry name" value="PROTEIN DISULFIDE ISOMERASE"/>
    <property type="match status" value="1"/>
</dbReference>
<evidence type="ECO:0000256" key="6">
    <source>
        <dbReference type="ARBA" id="ARBA00022729"/>
    </source>
</evidence>
<dbReference type="InterPro" id="IPR017937">
    <property type="entry name" value="Thioredoxin_CS"/>
</dbReference>
<evidence type="ECO:0000259" key="15">
    <source>
        <dbReference type="PROSITE" id="PS51352"/>
    </source>
</evidence>
<evidence type="ECO:0000256" key="10">
    <source>
        <dbReference type="ARBA" id="ARBA00023235"/>
    </source>
</evidence>
<keyword evidence="6 14" id="KW-0732">Signal</keyword>
<accession>A0ABR0KI88</accession>
<dbReference type="CDD" id="cd02961">
    <property type="entry name" value="PDI_a_family"/>
    <property type="match status" value="1"/>
</dbReference>
<gene>
    <name evidence="16" type="primary">PDI1</name>
    <name evidence="16" type="ORF">LTR24_002362</name>
</gene>
<comment type="similarity">
    <text evidence="4 13">Belongs to the protein disulfide isomerase family.</text>
</comment>
<evidence type="ECO:0000256" key="5">
    <source>
        <dbReference type="ARBA" id="ARBA00012723"/>
    </source>
</evidence>
<dbReference type="CDD" id="cd02982">
    <property type="entry name" value="PDI_b'_family"/>
    <property type="match status" value="1"/>
</dbReference>
<dbReference type="Gene3D" id="3.40.30.10">
    <property type="entry name" value="Glutaredoxin"/>
    <property type="match status" value="4"/>
</dbReference>
<comment type="catalytic activity">
    <reaction evidence="1 14">
        <text>Catalyzes the rearrangement of -S-S- bonds in proteins.</text>
        <dbReference type="EC" id="5.3.4.1"/>
    </reaction>
</comment>
<dbReference type="PRINTS" id="PR00421">
    <property type="entry name" value="THIOREDOXIN"/>
</dbReference>
<keyword evidence="10 14" id="KW-0413">Isomerase</keyword>
<dbReference type="CDD" id="cd02981">
    <property type="entry name" value="PDI_b_family"/>
    <property type="match status" value="1"/>
</dbReference>
<evidence type="ECO:0000256" key="12">
    <source>
        <dbReference type="ARBA" id="ARBA00039846"/>
    </source>
</evidence>
<dbReference type="EMBL" id="JAVRRG010000019">
    <property type="protein sequence ID" value="KAK5097315.1"/>
    <property type="molecule type" value="Genomic_DNA"/>
</dbReference>